<comment type="caution">
    <text evidence="4">The sequence shown here is derived from an EMBL/GenBank/DDBJ whole genome shotgun (WGS) entry which is preliminary data.</text>
</comment>
<gene>
    <name evidence="4" type="ORF">VIN01S_11900</name>
</gene>
<keyword evidence="2" id="KW-0732">Signal</keyword>
<dbReference type="RefSeq" id="WP_141344775.1">
    <property type="nucleotide sequence ID" value="NZ_BJLF01000004.1"/>
</dbReference>
<evidence type="ECO:0000256" key="1">
    <source>
        <dbReference type="SAM" id="MobiDB-lite"/>
    </source>
</evidence>
<accession>A0A4Y3HTH9</accession>
<evidence type="ECO:0000256" key="2">
    <source>
        <dbReference type="SAM" id="SignalP"/>
    </source>
</evidence>
<dbReference type="PROSITE" id="PS51724">
    <property type="entry name" value="SPOR"/>
    <property type="match status" value="1"/>
</dbReference>
<dbReference type="InterPro" id="IPR036680">
    <property type="entry name" value="SPOR-like_sf"/>
</dbReference>
<keyword evidence="5" id="KW-1185">Reference proteome</keyword>
<feature type="domain" description="SPOR" evidence="3">
    <location>
        <begin position="87"/>
        <end position="166"/>
    </location>
</feature>
<name>A0A4Y3HTH9_9VIBR</name>
<feature type="region of interest" description="Disordered" evidence="1">
    <location>
        <begin position="27"/>
        <end position="46"/>
    </location>
</feature>
<feature type="compositionally biased region" description="Low complexity" evidence="1">
    <location>
        <begin position="27"/>
        <end position="38"/>
    </location>
</feature>
<sequence>MKKTAIVSLALLLAACSSSDYESDVQSESYQENYQSSQTEVDESKAEIEEEDVAIVEEQVSEIEEQDAVETDEVAKGSEAQAEGTALAPTEGFSIQLATISDEEKARAFGKALNAESDLWLQSKEINNKPVYSVLMGDFGDYDEAKAAVASLPDGLQKLKPFVKNFTDKELAATDSFELLK</sequence>
<dbReference type="Proteomes" id="UP000318717">
    <property type="component" value="Unassembled WGS sequence"/>
</dbReference>
<dbReference type="EMBL" id="BJLF01000004">
    <property type="protein sequence ID" value="GEA50386.1"/>
    <property type="molecule type" value="Genomic_DNA"/>
</dbReference>
<dbReference type="SUPFAM" id="SSF110997">
    <property type="entry name" value="Sporulation related repeat"/>
    <property type="match status" value="1"/>
</dbReference>
<protein>
    <submittedName>
        <fullName evidence="4">Cytochrome c biogenesis protein CcdA</fullName>
    </submittedName>
</protein>
<feature type="chain" id="PRO_5021479535" evidence="2">
    <location>
        <begin position="23"/>
        <end position="181"/>
    </location>
</feature>
<evidence type="ECO:0000259" key="3">
    <source>
        <dbReference type="PROSITE" id="PS51724"/>
    </source>
</evidence>
<dbReference type="OrthoDB" id="6189127at2"/>
<feature type="signal peptide" evidence="2">
    <location>
        <begin position="1"/>
        <end position="22"/>
    </location>
</feature>
<organism evidence="4 5">
    <name type="scientific">Vibrio inusitatus NBRC 102082</name>
    <dbReference type="NCBI Taxonomy" id="1219070"/>
    <lineage>
        <taxon>Bacteria</taxon>
        <taxon>Pseudomonadati</taxon>
        <taxon>Pseudomonadota</taxon>
        <taxon>Gammaproteobacteria</taxon>
        <taxon>Vibrionales</taxon>
        <taxon>Vibrionaceae</taxon>
        <taxon>Vibrio</taxon>
    </lineage>
</organism>
<feature type="region of interest" description="Disordered" evidence="1">
    <location>
        <begin position="65"/>
        <end position="85"/>
    </location>
</feature>
<dbReference type="Gene3D" id="3.30.70.1070">
    <property type="entry name" value="Sporulation related repeat"/>
    <property type="match status" value="1"/>
</dbReference>
<dbReference type="InterPro" id="IPR007730">
    <property type="entry name" value="SPOR-like_dom"/>
</dbReference>
<evidence type="ECO:0000313" key="4">
    <source>
        <dbReference type="EMBL" id="GEA50386.1"/>
    </source>
</evidence>
<dbReference type="GO" id="GO:0042834">
    <property type="term" value="F:peptidoglycan binding"/>
    <property type="evidence" value="ECO:0007669"/>
    <property type="project" value="InterPro"/>
</dbReference>
<dbReference type="PROSITE" id="PS51257">
    <property type="entry name" value="PROKAR_LIPOPROTEIN"/>
    <property type="match status" value="1"/>
</dbReference>
<reference evidence="4 5" key="1">
    <citation type="submission" date="2019-06" db="EMBL/GenBank/DDBJ databases">
        <title>Whole genome shotgun sequence of Vibrio inusitatus NBRC 102082.</title>
        <authorList>
            <person name="Hosoyama A."/>
            <person name="Uohara A."/>
            <person name="Ohji S."/>
            <person name="Ichikawa N."/>
        </authorList>
    </citation>
    <scope>NUCLEOTIDE SEQUENCE [LARGE SCALE GENOMIC DNA]</scope>
    <source>
        <strain evidence="4 5">NBRC 102082</strain>
    </source>
</reference>
<dbReference type="AlphaFoldDB" id="A0A4Y3HTH9"/>
<proteinExistence type="predicted"/>
<evidence type="ECO:0000313" key="5">
    <source>
        <dbReference type="Proteomes" id="UP000318717"/>
    </source>
</evidence>
<dbReference type="Pfam" id="PF05036">
    <property type="entry name" value="SPOR"/>
    <property type="match status" value="1"/>
</dbReference>